<evidence type="ECO:0000313" key="1">
    <source>
        <dbReference type="EMBL" id="CAH0390626.1"/>
    </source>
</evidence>
<keyword evidence="2" id="KW-1185">Reference proteome</keyword>
<protein>
    <submittedName>
        <fullName evidence="1">Uncharacterized protein</fullName>
    </submittedName>
</protein>
<name>A0A9P0F716_BEMTA</name>
<reference evidence="1" key="1">
    <citation type="submission" date="2021-12" db="EMBL/GenBank/DDBJ databases">
        <authorList>
            <person name="King R."/>
        </authorList>
    </citation>
    <scope>NUCLEOTIDE SEQUENCE</scope>
</reference>
<dbReference type="KEGG" id="btab:109040834"/>
<dbReference type="EMBL" id="OU963866">
    <property type="protein sequence ID" value="CAH0390626.1"/>
    <property type="molecule type" value="Genomic_DNA"/>
</dbReference>
<gene>
    <name evidence="1" type="ORF">BEMITA_LOCUS9330</name>
</gene>
<dbReference type="Proteomes" id="UP001152759">
    <property type="component" value="Chromosome 5"/>
</dbReference>
<organism evidence="1 2">
    <name type="scientific">Bemisia tabaci</name>
    <name type="common">Sweetpotato whitefly</name>
    <name type="synonym">Aleurodes tabaci</name>
    <dbReference type="NCBI Taxonomy" id="7038"/>
    <lineage>
        <taxon>Eukaryota</taxon>
        <taxon>Metazoa</taxon>
        <taxon>Ecdysozoa</taxon>
        <taxon>Arthropoda</taxon>
        <taxon>Hexapoda</taxon>
        <taxon>Insecta</taxon>
        <taxon>Pterygota</taxon>
        <taxon>Neoptera</taxon>
        <taxon>Paraneoptera</taxon>
        <taxon>Hemiptera</taxon>
        <taxon>Sternorrhyncha</taxon>
        <taxon>Aleyrodoidea</taxon>
        <taxon>Aleyrodidae</taxon>
        <taxon>Aleyrodinae</taxon>
        <taxon>Bemisia</taxon>
    </lineage>
</organism>
<proteinExistence type="predicted"/>
<accession>A0A9P0F716</accession>
<evidence type="ECO:0000313" key="2">
    <source>
        <dbReference type="Proteomes" id="UP001152759"/>
    </source>
</evidence>
<dbReference type="AlphaFoldDB" id="A0A9P0F716"/>
<sequence>MESMPCEDHFYAALEPVKTYEIKQINIDEAAIISELKSVLGEVPGPIIIGEPGEPLIVRHYAKPYVIEYYERPMVVEHHQKAELNVFTSPPVVIDHYEPVVFQEIQAEPLVTVEEVCPYS</sequence>